<feature type="compositionally biased region" description="Basic residues" evidence="1">
    <location>
        <begin position="96"/>
        <end position="111"/>
    </location>
</feature>
<organism evidence="2">
    <name type="scientific">bioreactor metagenome</name>
    <dbReference type="NCBI Taxonomy" id="1076179"/>
    <lineage>
        <taxon>unclassified sequences</taxon>
        <taxon>metagenomes</taxon>
        <taxon>ecological metagenomes</taxon>
    </lineage>
</organism>
<sequence>MALEQADTRKPGGAIGTHQRQGADITVVGPGRKKPGKPAVMSGMHDVIQRHTDQLITAILQPNELQQGAVGVGNVLAFKQQGRLTTVFGKATQRLSRGKRVGRLARARRPHTVAERHPGQ</sequence>
<comment type="caution">
    <text evidence="2">The sequence shown here is derived from an EMBL/GenBank/DDBJ whole genome shotgun (WGS) entry which is preliminary data.</text>
</comment>
<feature type="compositionally biased region" description="Basic and acidic residues" evidence="1">
    <location>
        <begin position="1"/>
        <end position="10"/>
    </location>
</feature>
<proteinExistence type="predicted"/>
<protein>
    <submittedName>
        <fullName evidence="2">Uncharacterized protein</fullName>
    </submittedName>
</protein>
<evidence type="ECO:0000313" key="2">
    <source>
        <dbReference type="EMBL" id="MPN27800.1"/>
    </source>
</evidence>
<feature type="region of interest" description="Disordered" evidence="1">
    <location>
        <begin position="95"/>
        <end position="120"/>
    </location>
</feature>
<dbReference type="AlphaFoldDB" id="A0A645GNN4"/>
<reference evidence="2" key="1">
    <citation type="submission" date="2019-08" db="EMBL/GenBank/DDBJ databases">
        <authorList>
            <person name="Kucharzyk K."/>
            <person name="Murdoch R.W."/>
            <person name="Higgins S."/>
            <person name="Loffler F."/>
        </authorList>
    </citation>
    <scope>NUCLEOTIDE SEQUENCE</scope>
</reference>
<accession>A0A645GNN4</accession>
<name>A0A645GNN4_9ZZZZ</name>
<evidence type="ECO:0000256" key="1">
    <source>
        <dbReference type="SAM" id="MobiDB-lite"/>
    </source>
</evidence>
<dbReference type="EMBL" id="VSSQ01077813">
    <property type="protein sequence ID" value="MPN27800.1"/>
    <property type="molecule type" value="Genomic_DNA"/>
</dbReference>
<feature type="region of interest" description="Disordered" evidence="1">
    <location>
        <begin position="1"/>
        <end position="40"/>
    </location>
</feature>
<gene>
    <name evidence="2" type="ORF">SDC9_175234</name>
</gene>